<feature type="active site" evidence="9">
    <location>
        <position position="162"/>
    </location>
</feature>
<dbReference type="CDD" id="cd00798">
    <property type="entry name" value="INT_XerDC_C"/>
    <property type="match status" value="1"/>
</dbReference>
<feature type="active site" evidence="9">
    <location>
        <position position="256"/>
    </location>
</feature>
<accession>A0A8S8X721</accession>
<dbReference type="GO" id="GO:0003677">
    <property type="term" value="F:DNA binding"/>
    <property type="evidence" value="ECO:0007669"/>
    <property type="project" value="UniProtKB-UniRule"/>
</dbReference>
<dbReference type="Pfam" id="PF02899">
    <property type="entry name" value="Phage_int_SAM_1"/>
    <property type="match status" value="1"/>
</dbReference>
<evidence type="ECO:0000259" key="11">
    <source>
        <dbReference type="PROSITE" id="PS51900"/>
    </source>
</evidence>
<dbReference type="InterPro" id="IPR002104">
    <property type="entry name" value="Integrase_catalytic"/>
</dbReference>
<evidence type="ECO:0000256" key="9">
    <source>
        <dbReference type="HAMAP-Rule" id="MF_01808"/>
    </source>
</evidence>
<dbReference type="InterPro" id="IPR004107">
    <property type="entry name" value="Integrase_SAM-like_N"/>
</dbReference>
<keyword evidence="5 9" id="KW-0229">DNA integration</keyword>
<dbReference type="GO" id="GO:0007059">
    <property type="term" value="P:chromosome segregation"/>
    <property type="evidence" value="ECO:0007669"/>
    <property type="project" value="UniProtKB-UniRule"/>
</dbReference>
<evidence type="ECO:0000256" key="7">
    <source>
        <dbReference type="ARBA" id="ARBA00023172"/>
    </source>
</evidence>
<evidence type="ECO:0000256" key="8">
    <source>
        <dbReference type="ARBA" id="ARBA00023306"/>
    </source>
</evidence>
<feature type="active site" description="O-(3'-phospho-DNA)-tyrosine intermediate" evidence="9">
    <location>
        <position position="265"/>
    </location>
</feature>
<comment type="subcellular location">
    <subcellularLocation>
        <location evidence="1 9">Cytoplasm</location>
    </subcellularLocation>
</comment>
<keyword evidence="13" id="KW-1185">Reference proteome</keyword>
<comment type="caution">
    <text evidence="12">The sequence shown here is derived from an EMBL/GenBank/DDBJ whole genome shotgun (WGS) entry which is preliminary data.</text>
</comment>
<dbReference type="InterPro" id="IPR010998">
    <property type="entry name" value="Integrase_recombinase_N"/>
</dbReference>
<keyword evidence="2 9" id="KW-0963">Cytoplasm</keyword>
<protein>
    <recommendedName>
        <fullName evidence="9">Tyrosine recombinase XerC</fullName>
    </recommendedName>
</protein>
<gene>
    <name evidence="12" type="primary">xerD</name>
    <name evidence="9" type="synonym">xerC</name>
    <name evidence="12" type="ORF">TMPK1_10900</name>
</gene>
<dbReference type="SUPFAM" id="SSF56349">
    <property type="entry name" value="DNA breaking-rejoining enzymes"/>
    <property type="match status" value="1"/>
</dbReference>
<dbReference type="HAMAP" id="MF_01808">
    <property type="entry name" value="Recomb_XerC_XerD"/>
    <property type="match status" value="1"/>
</dbReference>
<dbReference type="EMBL" id="BOPV01000001">
    <property type="protein sequence ID" value="GIL38853.1"/>
    <property type="molecule type" value="Genomic_DNA"/>
</dbReference>
<evidence type="ECO:0000256" key="2">
    <source>
        <dbReference type="ARBA" id="ARBA00022490"/>
    </source>
</evidence>
<keyword evidence="6 9" id="KW-0238">DNA-binding</keyword>
<dbReference type="Gene3D" id="1.10.443.10">
    <property type="entry name" value="Intergrase catalytic core"/>
    <property type="match status" value="1"/>
</dbReference>
<dbReference type="GO" id="GO:0006313">
    <property type="term" value="P:DNA transposition"/>
    <property type="evidence" value="ECO:0007669"/>
    <property type="project" value="UniProtKB-UniRule"/>
</dbReference>
<evidence type="ECO:0000256" key="1">
    <source>
        <dbReference type="ARBA" id="ARBA00004496"/>
    </source>
</evidence>
<dbReference type="PANTHER" id="PTHR30349">
    <property type="entry name" value="PHAGE INTEGRASE-RELATED"/>
    <property type="match status" value="1"/>
</dbReference>
<feature type="domain" description="Tyr recombinase" evidence="10">
    <location>
        <begin position="103"/>
        <end position="278"/>
    </location>
</feature>
<keyword evidence="4 9" id="KW-0159">Chromosome partition</keyword>
<dbReference type="InterPro" id="IPR013762">
    <property type="entry name" value="Integrase-like_cat_sf"/>
</dbReference>
<dbReference type="InterPro" id="IPR044068">
    <property type="entry name" value="CB"/>
</dbReference>
<dbReference type="PROSITE" id="PS51900">
    <property type="entry name" value="CB"/>
    <property type="match status" value="1"/>
</dbReference>
<feature type="active site" evidence="9">
    <location>
        <position position="233"/>
    </location>
</feature>
<keyword evidence="7 9" id="KW-0233">DNA recombination</keyword>
<evidence type="ECO:0000256" key="5">
    <source>
        <dbReference type="ARBA" id="ARBA00022908"/>
    </source>
</evidence>
<comment type="function">
    <text evidence="9">Site-specific tyrosine recombinase, which acts by catalyzing the cutting and rejoining of the recombining DNA molecules. The XerC-XerD complex is essential to convert dimers of the bacterial chromosome into monomers to permit their segregation at cell division. It also contributes to the segregational stability of plasmids.</text>
</comment>
<comment type="similarity">
    <text evidence="9">Belongs to the 'phage' integrase family. XerC subfamily.</text>
</comment>
<dbReference type="GO" id="GO:0009037">
    <property type="term" value="F:tyrosine-based site-specific recombinase activity"/>
    <property type="evidence" value="ECO:0007669"/>
    <property type="project" value="UniProtKB-UniRule"/>
</dbReference>
<dbReference type="Pfam" id="PF00589">
    <property type="entry name" value="Phage_integrase"/>
    <property type="match status" value="1"/>
</dbReference>
<dbReference type="Proteomes" id="UP000681075">
    <property type="component" value="Unassembled WGS sequence"/>
</dbReference>
<keyword evidence="3 9" id="KW-0132">Cell division</keyword>
<dbReference type="GO" id="GO:0005737">
    <property type="term" value="C:cytoplasm"/>
    <property type="evidence" value="ECO:0007669"/>
    <property type="project" value="UniProtKB-SubCell"/>
</dbReference>
<dbReference type="InterPro" id="IPR011010">
    <property type="entry name" value="DNA_brk_join_enz"/>
</dbReference>
<dbReference type="PROSITE" id="PS51898">
    <property type="entry name" value="TYR_RECOMBINASE"/>
    <property type="match status" value="1"/>
</dbReference>
<keyword evidence="8 9" id="KW-0131">Cell cycle</keyword>
<evidence type="ECO:0000256" key="4">
    <source>
        <dbReference type="ARBA" id="ARBA00022829"/>
    </source>
</evidence>
<evidence type="ECO:0000259" key="10">
    <source>
        <dbReference type="PROSITE" id="PS51898"/>
    </source>
</evidence>
<organism evidence="12 13">
    <name type="scientific">Roseiterribacter gracilis</name>
    <dbReference type="NCBI Taxonomy" id="2812848"/>
    <lineage>
        <taxon>Bacteria</taxon>
        <taxon>Pseudomonadati</taxon>
        <taxon>Pseudomonadota</taxon>
        <taxon>Alphaproteobacteria</taxon>
        <taxon>Rhodospirillales</taxon>
        <taxon>Roseiterribacteraceae</taxon>
        <taxon>Roseiterribacter</taxon>
    </lineage>
</organism>
<evidence type="ECO:0000313" key="12">
    <source>
        <dbReference type="EMBL" id="GIL38853.1"/>
    </source>
</evidence>
<dbReference type="AlphaFoldDB" id="A0A8S8X721"/>
<feature type="domain" description="Core-binding (CB)" evidence="11">
    <location>
        <begin position="1"/>
        <end position="82"/>
    </location>
</feature>
<dbReference type="InterPro" id="IPR023009">
    <property type="entry name" value="Tyrosine_recombinase_XerC/XerD"/>
</dbReference>
<reference evidence="12" key="1">
    <citation type="submission" date="2021-02" db="EMBL/GenBank/DDBJ databases">
        <title>Genome sequence of Rhodospirillales sp. strain TMPK1 isolated from soil.</title>
        <authorList>
            <person name="Nakai R."/>
            <person name="Kusada H."/>
            <person name="Tamaki H."/>
        </authorList>
    </citation>
    <scope>NUCLEOTIDE SEQUENCE</scope>
    <source>
        <strain evidence="12">TMPK1</strain>
    </source>
</reference>
<feature type="active site" evidence="9">
    <location>
        <position position="138"/>
    </location>
</feature>
<evidence type="ECO:0000256" key="3">
    <source>
        <dbReference type="ARBA" id="ARBA00022618"/>
    </source>
</evidence>
<dbReference type="InterPro" id="IPR050090">
    <property type="entry name" value="Tyrosine_recombinase_XerCD"/>
</dbReference>
<feature type="active site" evidence="9">
    <location>
        <position position="230"/>
    </location>
</feature>
<dbReference type="Gene3D" id="1.10.150.130">
    <property type="match status" value="1"/>
</dbReference>
<comment type="subunit">
    <text evidence="9">Forms a cyclic heterotetrameric complex composed of two molecules of XerC and two molecules of XerD.</text>
</comment>
<proteinExistence type="inferred from homology"/>
<dbReference type="PANTHER" id="PTHR30349:SF90">
    <property type="entry name" value="TYROSINE RECOMBINASE XERD"/>
    <property type="match status" value="1"/>
</dbReference>
<sequence length="289" mass="31843">MLPASVDAFLDMMTAERGAAAHTRAAYLRDLADVAAVLRAPVETLTTEQLRTYLDGLAKRRMAPRTVARRLSALRQFYRFLVSEKRRDDDPSSSLDAPKRGLSLPKILDPDEVTRLLGDGIDSRLAALLELAYGSGLRVSELAEMPLAAVARDGRTLRVRGKGSKERLVPLSEPAKAALKIWLEKRRPRESSFLFPGDGKPGHLSRQRIAQLLKARALAVGLDPARISPHVLRHAFATHLLDGGADLRSVQTLLGHADIGTTQIYTHVAGDRLKRVVEKHPLAKKRRNS</sequence>
<evidence type="ECO:0000256" key="6">
    <source>
        <dbReference type="ARBA" id="ARBA00023125"/>
    </source>
</evidence>
<evidence type="ECO:0000313" key="13">
    <source>
        <dbReference type="Proteomes" id="UP000681075"/>
    </source>
</evidence>
<dbReference type="NCBIfam" id="NF001399">
    <property type="entry name" value="PRK00283.1"/>
    <property type="match status" value="1"/>
</dbReference>
<name>A0A8S8X721_9PROT</name>
<dbReference type="GO" id="GO:0051301">
    <property type="term" value="P:cell division"/>
    <property type="evidence" value="ECO:0007669"/>
    <property type="project" value="UniProtKB-KW"/>
</dbReference>